<keyword evidence="2" id="KW-1185">Reference proteome</keyword>
<gene>
    <name evidence="1" type="ORF">EV193_1045</name>
</gene>
<dbReference type="Proteomes" id="UP000294257">
    <property type="component" value="Unassembled WGS sequence"/>
</dbReference>
<comment type="caution">
    <text evidence="1">The sequence shown here is derived from an EMBL/GenBank/DDBJ whole genome shotgun (WGS) entry which is preliminary data.</text>
</comment>
<dbReference type="EMBL" id="SGWQ01000004">
    <property type="protein sequence ID" value="RZS38796.1"/>
    <property type="molecule type" value="Genomic_DNA"/>
</dbReference>
<name>A0A4Q7KQV4_9PSEU</name>
<proteinExistence type="predicted"/>
<dbReference type="AlphaFoldDB" id="A0A4Q7KQV4"/>
<evidence type="ECO:0000313" key="2">
    <source>
        <dbReference type="Proteomes" id="UP000294257"/>
    </source>
</evidence>
<accession>A0A4Q7KQV4</accession>
<reference evidence="1 2" key="1">
    <citation type="submission" date="2019-02" db="EMBL/GenBank/DDBJ databases">
        <title>Genomic Encyclopedia of Type Strains, Phase IV (KMG-IV): sequencing the most valuable type-strain genomes for metagenomic binning, comparative biology and taxonomic classification.</title>
        <authorList>
            <person name="Goeker M."/>
        </authorList>
    </citation>
    <scope>NUCLEOTIDE SEQUENCE [LARGE SCALE GENOMIC DNA]</scope>
    <source>
        <strain evidence="1 2">DSM 101727</strain>
    </source>
</reference>
<evidence type="ECO:0000313" key="1">
    <source>
        <dbReference type="EMBL" id="RZS38796.1"/>
    </source>
</evidence>
<organism evidence="1 2">
    <name type="scientific">Herbihabitans rhizosphaerae</name>
    <dbReference type="NCBI Taxonomy" id="1872711"/>
    <lineage>
        <taxon>Bacteria</taxon>
        <taxon>Bacillati</taxon>
        <taxon>Actinomycetota</taxon>
        <taxon>Actinomycetes</taxon>
        <taxon>Pseudonocardiales</taxon>
        <taxon>Pseudonocardiaceae</taxon>
        <taxon>Herbihabitans</taxon>
    </lineage>
</organism>
<protein>
    <submittedName>
        <fullName evidence="1">Uncharacterized protein</fullName>
    </submittedName>
</protein>
<sequence>MRQKSRLYFIWVTSMRGRVDHAVTDEEMVAGMADVRNEYEALCGVRFVPAPMICGPRRTCRVCAGRVW</sequence>